<evidence type="ECO:0000256" key="2">
    <source>
        <dbReference type="ARBA" id="ARBA00023125"/>
    </source>
</evidence>
<dbReference type="InterPro" id="IPR011711">
    <property type="entry name" value="GntR_C"/>
</dbReference>
<dbReference type="PRINTS" id="PR00035">
    <property type="entry name" value="HTHGNTR"/>
</dbReference>
<dbReference type="Proteomes" id="UP000425960">
    <property type="component" value="Chromosome"/>
</dbReference>
<keyword evidence="2" id="KW-0238">DNA-binding</keyword>
<keyword evidence="1" id="KW-0805">Transcription regulation</keyword>
<dbReference type="InterPro" id="IPR008920">
    <property type="entry name" value="TF_FadR/GntR_C"/>
</dbReference>
<dbReference type="RefSeq" id="WP_155321973.1">
    <property type="nucleotide sequence ID" value="NZ_AP021876.1"/>
</dbReference>
<dbReference type="SUPFAM" id="SSF48008">
    <property type="entry name" value="GntR ligand-binding domain-like"/>
    <property type="match status" value="1"/>
</dbReference>
<proteinExistence type="predicted"/>
<dbReference type="InterPro" id="IPR000524">
    <property type="entry name" value="Tscrpt_reg_HTH_GntR"/>
</dbReference>
<dbReference type="Pfam" id="PF07729">
    <property type="entry name" value="FCD"/>
    <property type="match status" value="1"/>
</dbReference>
<dbReference type="EMBL" id="AP021876">
    <property type="protein sequence ID" value="BBO81206.1"/>
    <property type="molecule type" value="Genomic_DNA"/>
</dbReference>
<sequence>MGFFIPIKTSRASEDVFSQLKGAILSGKFQSGSKLPSERELTAEFQVSRGVIREAIRMLELSGFLAIRQGHGGGAYVTDLTLSHVGNAFLDLFQTNTLSMAEVSQVRLFIEPEVARLAALNFNPSHLKRIEEAEAGEYIEFKSLTDRIARLTAVHKVLADICGNLFFEAIVRSMLKITAEVVMNAVPDPDSLHGSGDHRAVVDAVKAGDAPRAAAEMALHLRGFSTEIVELEKVYRRKIARESS</sequence>
<evidence type="ECO:0000256" key="3">
    <source>
        <dbReference type="ARBA" id="ARBA00023163"/>
    </source>
</evidence>
<dbReference type="AlphaFoldDB" id="A0A5K7ZJM4"/>
<protein>
    <submittedName>
        <fullName evidence="5">GntR family transcriptional regulator</fullName>
    </submittedName>
</protein>
<name>A0A5K7ZJM4_9BACT</name>
<dbReference type="InterPro" id="IPR036390">
    <property type="entry name" value="WH_DNA-bd_sf"/>
</dbReference>
<dbReference type="Pfam" id="PF00392">
    <property type="entry name" value="GntR"/>
    <property type="match status" value="1"/>
</dbReference>
<evidence type="ECO:0000313" key="6">
    <source>
        <dbReference type="Proteomes" id="UP000425960"/>
    </source>
</evidence>
<dbReference type="PANTHER" id="PTHR43537:SF5">
    <property type="entry name" value="UXU OPERON TRANSCRIPTIONAL REGULATOR"/>
    <property type="match status" value="1"/>
</dbReference>
<dbReference type="KEGG" id="dov:DSCO28_17720"/>
<dbReference type="GO" id="GO:0003700">
    <property type="term" value="F:DNA-binding transcription factor activity"/>
    <property type="evidence" value="ECO:0007669"/>
    <property type="project" value="InterPro"/>
</dbReference>
<dbReference type="SMART" id="SM00895">
    <property type="entry name" value="FCD"/>
    <property type="match status" value="1"/>
</dbReference>
<evidence type="ECO:0000259" key="4">
    <source>
        <dbReference type="PROSITE" id="PS50949"/>
    </source>
</evidence>
<dbReference type="CDD" id="cd07377">
    <property type="entry name" value="WHTH_GntR"/>
    <property type="match status" value="1"/>
</dbReference>
<organism evidence="5 6">
    <name type="scientific">Desulfosarcina ovata subsp. sediminis</name>
    <dbReference type="NCBI Taxonomy" id="885957"/>
    <lineage>
        <taxon>Bacteria</taxon>
        <taxon>Pseudomonadati</taxon>
        <taxon>Thermodesulfobacteriota</taxon>
        <taxon>Desulfobacteria</taxon>
        <taxon>Desulfobacterales</taxon>
        <taxon>Desulfosarcinaceae</taxon>
        <taxon>Desulfosarcina</taxon>
    </lineage>
</organism>
<evidence type="ECO:0000256" key="1">
    <source>
        <dbReference type="ARBA" id="ARBA00023015"/>
    </source>
</evidence>
<dbReference type="SUPFAM" id="SSF46785">
    <property type="entry name" value="Winged helix' DNA-binding domain"/>
    <property type="match status" value="1"/>
</dbReference>
<evidence type="ECO:0000313" key="5">
    <source>
        <dbReference type="EMBL" id="BBO81206.1"/>
    </source>
</evidence>
<gene>
    <name evidence="5" type="ORF">DSCO28_17720</name>
</gene>
<dbReference type="Gene3D" id="1.10.10.10">
    <property type="entry name" value="Winged helix-like DNA-binding domain superfamily/Winged helix DNA-binding domain"/>
    <property type="match status" value="1"/>
</dbReference>
<dbReference type="InterPro" id="IPR036388">
    <property type="entry name" value="WH-like_DNA-bd_sf"/>
</dbReference>
<dbReference type="Gene3D" id="1.20.120.530">
    <property type="entry name" value="GntR ligand-binding domain-like"/>
    <property type="match status" value="1"/>
</dbReference>
<reference evidence="5 6" key="1">
    <citation type="submission" date="2019-11" db="EMBL/GenBank/DDBJ databases">
        <title>Comparative genomics of hydrocarbon-degrading Desulfosarcina strains.</title>
        <authorList>
            <person name="Watanabe M."/>
            <person name="Kojima H."/>
            <person name="Fukui M."/>
        </authorList>
    </citation>
    <scope>NUCLEOTIDE SEQUENCE [LARGE SCALE GENOMIC DNA]</scope>
    <source>
        <strain evidence="5 6">28bB2T</strain>
    </source>
</reference>
<dbReference type="GO" id="GO:0003677">
    <property type="term" value="F:DNA binding"/>
    <property type="evidence" value="ECO:0007669"/>
    <property type="project" value="UniProtKB-KW"/>
</dbReference>
<dbReference type="SMART" id="SM00345">
    <property type="entry name" value="HTH_GNTR"/>
    <property type="match status" value="1"/>
</dbReference>
<dbReference type="PANTHER" id="PTHR43537">
    <property type="entry name" value="TRANSCRIPTIONAL REGULATOR, GNTR FAMILY"/>
    <property type="match status" value="1"/>
</dbReference>
<keyword evidence="3" id="KW-0804">Transcription</keyword>
<dbReference type="PROSITE" id="PS50949">
    <property type="entry name" value="HTH_GNTR"/>
    <property type="match status" value="1"/>
</dbReference>
<accession>A0A5K7ZJM4</accession>
<feature type="domain" description="HTH gntR-type" evidence="4">
    <location>
        <begin position="10"/>
        <end position="80"/>
    </location>
</feature>